<name>A0A1H5XW78_9FLAO</name>
<gene>
    <name evidence="1" type="ORF">SAMN05421847_1578</name>
</gene>
<evidence type="ECO:0000313" key="2">
    <source>
        <dbReference type="Proteomes" id="UP000236738"/>
    </source>
</evidence>
<reference evidence="2" key="1">
    <citation type="submission" date="2016-10" db="EMBL/GenBank/DDBJ databases">
        <authorList>
            <person name="Varghese N."/>
            <person name="Submissions S."/>
        </authorList>
    </citation>
    <scope>NUCLEOTIDE SEQUENCE [LARGE SCALE GENOMIC DNA]</scope>
    <source>
        <strain evidence="2">DSM 21580</strain>
    </source>
</reference>
<evidence type="ECO:0000313" key="1">
    <source>
        <dbReference type="EMBL" id="SEG15951.1"/>
    </source>
</evidence>
<dbReference type="InterPro" id="IPR036890">
    <property type="entry name" value="HATPase_C_sf"/>
</dbReference>
<organism evidence="1 2">
    <name type="scientific">Halpernia humi</name>
    <dbReference type="NCBI Taxonomy" id="493375"/>
    <lineage>
        <taxon>Bacteria</taxon>
        <taxon>Pseudomonadati</taxon>
        <taxon>Bacteroidota</taxon>
        <taxon>Flavobacteriia</taxon>
        <taxon>Flavobacteriales</taxon>
        <taxon>Weeksellaceae</taxon>
        <taxon>Chryseobacterium group</taxon>
        <taxon>Halpernia</taxon>
    </lineage>
</organism>
<keyword evidence="2" id="KW-1185">Reference proteome</keyword>
<dbReference type="RefSeq" id="WP_103913551.1">
    <property type="nucleotide sequence ID" value="NZ_FNUS01000003.1"/>
</dbReference>
<protein>
    <recommendedName>
        <fullName evidence="3">Histidine kinase/HSP90-like ATPase domain-containing protein</fullName>
    </recommendedName>
</protein>
<accession>A0A1H5XW78</accession>
<evidence type="ECO:0008006" key="3">
    <source>
        <dbReference type="Google" id="ProtNLM"/>
    </source>
</evidence>
<dbReference type="Gene3D" id="3.30.565.10">
    <property type="entry name" value="Histidine kinase-like ATPase, C-terminal domain"/>
    <property type="match status" value="1"/>
</dbReference>
<dbReference type="Proteomes" id="UP000236738">
    <property type="component" value="Unassembled WGS sequence"/>
</dbReference>
<dbReference type="EMBL" id="FNUS01000003">
    <property type="protein sequence ID" value="SEG15951.1"/>
    <property type="molecule type" value="Genomic_DNA"/>
</dbReference>
<sequence length="674" mass="79202">MIVPVENIVENVDLTADDALLPMMECIVNSIISLQQSTINNDDKEIQIKIIRGRSPHQPNFDNVNTIDSIIITDNGIGFNEKNYKSFETPFSKINKQFGCKGIGRFTVLAAFESLKIKSTYYEKEEWHYREFEFNSEDELKPIDLKISEIKTNKTTVELRNCFNEIIKEKSALSLLQISEKIMEHCLIYYLNDNLPSIALYDTDNEQVEYINELFKKVSKEKERTFFVKDKQFKIYITKTLKEGNRKNNYVYYCANSRVVGNPKNIKSFNTLFNYPISKNGNLYFLNVYVVSEFLNKKAFSTRNGFNIPKENENSLFDNSKLVTFQDIENKLTEVLEDEYDQFVKDAKIKSQQQIETYIINNAPRYRSFLKNPSILNSVPPNLSEDKLEEHLYKISYSARKKVENHIEKFINEKQISEESIERIKDDIREKTAYDIDSLADYMTRRKAIIQLFEKFLDADEEGKYKLEEDVHNLIFPMGLTNNETSYENHNLWLLDERFINYKFIASDKPITSYSQKRSSKEADLLLVENPEMFDNPISFGNRSSGEVNSMVIFEFKRPGEIAHQKNKGDYRWQFSDLVEPYFDEFLYKQDKKNYRGNHIVITENTPKFGFIVLDVIPPLLAKYNEGKGWKKTPFGTYYKIQSELNMHIEVMTFRKLLDIAQNRHSTFFDKLFG</sequence>
<dbReference type="OrthoDB" id="2041081at2"/>
<dbReference type="SUPFAM" id="SSF55874">
    <property type="entry name" value="ATPase domain of HSP90 chaperone/DNA topoisomerase II/histidine kinase"/>
    <property type="match status" value="1"/>
</dbReference>
<dbReference type="AlphaFoldDB" id="A0A1H5XW78"/>
<proteinExistence type="predicted"/>